<keyword evidence="5" id="KW-1003">Cell membrane</keyword>
<dbReference type="PANTHER" id="PTHR42711">
    <property type="entry name" value="ABC TRANSPORTER ATP-BINDING PROTEIN"/>
    <property type="match status" value="1"/>
</dbReference>
<evidence type="ECO:0000256" key="9">
    <source>
        <dbReference type="ARBA" id="ARBA00023136"/>
    </source>
</evidence>
<evidence type="ECO:0000313" key="12">
    <source>
        <dbReference type="Proteomes" id="UP000445000"/>
    </source>
</evidence>
<evidence type="ECO:0000256" key="3">
    <source>
        <dbReference type="ARBA" id="ARBA00022448"/>
    </source>
</evidence>
<keyword evidence="9" id="KW-0472">Membrane</keyword>
<accession>A0A829YJN0</accession>
<dbReference type="SMART" id="SM00382">
    <property type="entry name" value="AAA"/>
    <property type="match status" value="1"/>
</dbReference>
<keyword evidence="6" id="KW-0547">Nucleotide-binding</keyword>
<dbReference type="InterPro" id="IPR003439">
    <property type="entry name" value="ABC_transporter-like_ATP-bd"/>
</dbReference>
<keyword evidence="8" id="KW-1278">Translocase</keyword>
<dbReference type="Proteomes" id="UP000445000">
    <property type="component" value="Unassembled WGS sequence"/>
</dbReference>
<dbReference type="FunFam" id="3.40.50.300:FF:000589">
    <property type="entry name" value="ABC transporter, ATP-binding subunit"/>
    <property type="match status" value="1"/>
</dbReference>
<dbReference type="GO" id="GO:0005886">
    <property type="term" value="C:plasma membrane"/>
    <property type="evidence" value="ECO:0007669"/>
    <property type="project" value="UniProtKB-SubCell"/>
</dbReference>
<name>A0A829YJN0_9GAMM</name>
<evidence type="ECO:0000256" key="5">
    <source>
        <dbReference type="ARBA" id="ARBA00022475"/>
    </source>
</evidence>
<dbReference type="Gene3D" id="3.40.50.300">
    <property type="entry name" value="P-loop containing nucleotide triphosphate hydrolases"/>
    <property type="match status" value="1"/>
</dbReference>
<dbReference type="GO" id="GO:0005524">
    <property type="term" value="F:ATP binding"/>
    <property type="evidence" value="ECO:0007669"/>
    <property type="project" value="UniProtKB-KW"/>
</dbReference>
<dbReference type="InterPro" id="IPR027417">
    <property type="entry name" value="P-loop_NTPase"/>
</dbReference>
<dbReference type="Pfam" id="PF00005">
    <property type="entry name" value="ABC_tran"/>
    <property type="match status" value="1"/>
</dbReference>
<protein>
    <submittedName>
        <fullName evidence="11">Multidrug ABC transporter ATP-binding protein</fullName>
    </submittedName>
</protein>
<dbReference type="InterPro" id="IPR050763">
    <property type="entry name" value="ABC_transporter_ATP-binding"/>
</dbReference>
<evidence type="ECO:0000256" key="1">
    <source>
        <dbReference type="ARBA" id="ARBA00004236"/>
    </source>
</evidence>
<dbReference type="EMBL" id="BLJN01000006">
    <property type="protein sequence ID" value="GFE83430.1"/>
    <property type="molecule type" value="Genomic_DNA"/>
</dbReference>
<keyword evidence="3" id="KW-0813">Transport</keyword>
<evidence type="ECO:0000256" key="4">
    <source>
        <dbReference type="ARBA" id="ARBA00022458"/>
    </source>
</evidence>
<dbReference type="InterPro" id="IPR003593">
    <property type="entry name" value="AAA+_ATPase"/>
</dbReference>
<evidence type="ECO:0000256" key="8">
    <source>
        <dbReference type="ARBA" id="ARBA00022967"/>
    </source>
</evidence>
<keyword evidence="12" id="KW-1185">Reference proteome</keyword>
<dbReference type="AlphaFoldDB" id="A0A829YJN0"/>
<evidence type="ECO:0000256" key="6">
    <source>
        <dbReference type="ARBA" id="ARBA00022741"/>
    </source>
</evidence>
<dbReference type="InterPro" id="IPR017871">
    <property type="entry name" value="ABC_transporter-like_CS"/>
</dbReference>
<dbReference type="PROSITE" id="PS00211">
    <property type="entry name" value="ABC_TRANSPORTER_1"/>
    <property type="match status" value="1"/>
</dbReference>
<dbReference type="PANTHER" id="PTHR42711:SF5">
    <property type="entry name" value="ABC TRANSPORTER ATP-BINDING PROTEIN NATA"/>
    <property type="match status" value="1"/>
</dbReference>
<dbReference type="CDD" id="cd03230">
    <property type="entry name" value="ABC_DR_subfamily_A"/>
    <property type="match status" value="1"/>
</dbReference>
<gene>
    <name evidence="11" type="ORF">GCM10011487_54300</name>
</gene>
<dbReference type="PROSITE" id="PS50893">
    <property type="entry name" value="ABC_TRANSPORTER_2"/>
    <property type="match status" value="1"/>
</dbReference>
<dbReference type="SUPFAM" id="SSF52540">
    <property type="entry name" value="P-loop containing nucleoside triphosphate hydrolases"/>
    <property type="match status" value="1"/>
</dbReference>
<comment type="subcellular location">
    <subcellularLocation>
        <location evidence="1">Cell membrane</location>
    </subcellularLocation>
</comment>
<comment type="caution">
    <text evidence="11">The sequence shown here is derived from an EMBL/GenBank/DDBJ whole genome shotgun (WGS) entry which is preliminary data.</text>
</comment>
<reference evidence="12" key="1">
    <citation type="submission" date="2020-01" db="EMBL/GenBank/DDBJ databases">
        <title>'Steroidobacter agaridevorans' sp. nov., agar-degrading bacteria isolated from rhizosphere soils.</title>
        <authorList>
            <person name="Ikenaga M."/>
            <person name="Kataoka M."/>
            <person name="Murouchi A."/>
            <person name="Katsuragi S."/>
            <person name="Sakai M."/>
        </authorList>
    </citation>
    <scope>NUCLEOTIDE SEQUENCE [LARGE SCALE GENOMIC DNA]</scope>
    <source>
        <strain evidence="12">YU21-B</strain>
    </source>
</reference>
<evidence type="ECO:0000259" key="10">
    <source>
        <dbReference type="PROSITE" id="PS50893"/>
    </source>
</evidence>
<feature type="domain" description="ABC transporter" evidence="10">
    <location>
        <begin position="4"/>
        <end position="229"/>
    </location>
</feature>
<keyword evidence="7 11" id="KW-0067">ATP-binding</keyword>
<evidence type="ECO:0000256" key="7">
    <source>
        <dbReference type="ARBA" id="ARBA00022840"/>
    </source>
</evidence>
<sequence length="302" mass="32510">MAKLAVRNLSKRYGSIQAACDVSFEIAAGEIFGLLGPNGAGKTTTLESLIGLIQPDAGEIEVCGIDARRHPQVAKAHIGAALQSTGLQDKITSCEALRLFADLYDRRVDLGTLLDRFGLRDFAHASFDTLSGGQKQRLALALAFVNDPQVIVLDEPTAGLDPRMRREFHTHIRQMKSEGRAVLLATHDMEEAERLCDRMAVLARGRIIAAGKPTELIARARDTTMISVQTSAPLDRLPRLAHATELVLDGSGIRFATTQVNAALAELVAALDAQRISIVSLRGERATLEDVILELTAASSGI</sequence>
<comment type="similarity">
    <text evidence="2">Belongs to the ABC transporter superfamily.</text>
</comment>
<dbReference type="GO" id="GO:0016887">
    <property type="term" value="F:ATP hydrolysis activity"/>
    <property type="evidence" value="ECO:0007669"/>
    <property type="project" value="InterPro"/>
</dbReference>
<evidence type="ECO:0000256" key="2">
    <source>
        <dbReference type="ARBA" id="ARBA00005417"/>
    </source>
</evidence>
<evidence type="ECO:0000313" key="11">
    <source>
        <dbReference type="EMBL" id="GFE83430.1"/>
    </source>
</evidence>
<proteinExistence type="inferred from homology"/>
<organism evidence="11 12">
    <name type="scientific">Steroidobacter agaridevorans</name>
    <dbReference type="NCBI Taxonomy" id="2695856"/>
    <lineage>
        <taxon>Bacteria</taxon>
        <taxon>Pseudomonadati</taxon>
        <taxon>Pseudomonadota</taxon>
        <taxon>Gammaproteobacteria</taxon>
        <taxon>Steroidobacterales</taxon>
        <taxon>Steroidobacteraceae</taxon>
        <taxon>Steroidobacter</taxon>
    </lineage>
</organism>
<keyword evidence="4" id="KW-0536">Nodulation</keyword>